<protein>
    <submittedName>
        <fullName evidence="1">Uncharacterized protein</fullName>
    </submittedName>
</protein>
<dbReference type="RefSeq" id="WP_139912953.1">
    <property type="nucleotide sequence ID" value="NZ_VEVP01000036.1"/>
</dbReference>
<accession>A0A5C5BR77</accession>
<organism evidence="1 2">
    <name type="scientific">Eggerthella lenta</name>
    <name type="common">Eubacterium lentum</name>
    <dbReference type="NCBI Taxonomy" id="84112"/>
    <lineage>
        <taxon>Bacteria</taxon>
        <taxon>Bacillati</taxon>
        <taxon>Actinomycetota</taxon>
        <taxon>Coriobacteriia</taxon>
        <taxon>Eggerthellales</taxon>
        <taxon>Eggerthellaceae</taxon>
        <taxon>Eggerthella</taxon>
    </lineage>
</organism>
<sequence length="71" mass="8028">MSHRRSAYVDDDELERAAGMFEIAAEGEDESVARCFYEGAACALRILNAYDIKTCDDLMTVFRRVAFDKTP</sequence>
<dbReference type="EMBL" id="VEVP01000036">
    <property type="protein sequence ID" value="TNU89012.1"/>
    <property type="molecule type" value="Genomic_DNA"/>
</dbReference>
<reference evidence="1 2" key="1">
    <citation type="journal article" date="2005" name="Appl. Environ. Microbiol.">
        <title>Intestinal bacterial communities that produce active estrogen-like compounds enterodiol and enterolactone in humans.</title>
        <authorList>
            <person name="Clavel T."/>
            <person name="Henderson G."/>
            <person name="Alpert C.A."/>
            <person name="Philippe C."/>
            <person name="Rigottier-Gois L."/>
            <person name="Dore J."/>
            <person name="Blaut M."/>
        </authorList>
    </citation>
    <scope>NUCLEOTIDE SEQUENCE [LARGE SCALE GENOMIC DNA]</scope>
    <source>
        <strain evidence="1 2">SECO-MT75m2</strain>
    </source>
</reference>
<proteinExistence type="predicted"/>
<dbReference type="AlphaFoldDB" id="A0A5C5BR77"/>
<dbReference type="Proteomes" id="UP000312594">
    <property type="component" value="Unassembled WGS sequence"/>
</dbReference>
<gene>
    <name evidence="1" type="ORF">FIC87_12495</name>
</gene>
<name>A0A5C5BR77_EGGLN</name>
<comment type="caution">
    <text evidence="1">The sequence shown here is derived from an EMBL/GenBank/DDBJ whole genome shotgun (WGS) entry which is preliminary data.</text>
</comment>
<evidence type="ECO:0000313" key="1">
    <source>
        <dbReference type="EMBL" id="TNU89012.1"/>
    </source>
</evidence>
<evidence type="ECO:0000313" key="2">
    <source>
        <dbReference type="Proteomes" id="UP000312594"/>
    </source>
</evidence>